<accession>G3HQD9</accession>
<dbReference type="InParanoid" id="G3HQD9"/>
<dbReference type="AlphaFoldDB" id="G3HQD9"/>
<proteinExistence type="predicted"/>
<dbReference type="Proteomes" id="UP000001075">
    <property type="component" value="Unassembled WGS sequence"/>
</dbReference>
<reference evidence="2" key="1">
    <citation type="journal article" date="2011" name="Nat. Biotechnol.">
        <title>The genomic sequence of the Chinese hamster ovary (CHO)-K1 cell line.</title>
        <authorList>
            <person name="Xu X."/>
            <person name="Nagarajan H."/>
            <person name="Lewis N.E."/>
            <person name="Pan S."/>
            <person name="Cai Z."/>
            <person name="Liu X."/>
            <person name="Chen W."/>
            <person name="Xie M."/>
            <person name="Wang W."/>
            <person name="Hammond S."/>
            <person name="Andersen M.R."/>
            <person name="Neff N."/>
            <person name="Passarelli B."/>
            <person name="Koh W."/>
            <person name="Fan H.C."/>
            <person name="Wang J."/>
            <person name="Gui Y."/>
            <person name="Lee K.H."/>
            <person name="Betenbaugh M.J."/>
            <person name="Quake S.R."/>
            <person name="Famili I."/>
            <person name="Palsson B.O."/>
            <person name="Wang J."/>
        </authorList>
    </citation>
    <scope>NUCLEOTIDE SEQUENCE [LARGE SCALE GENOMIC DNA]</scope>
    <source>
        <strain evidence="2">CHO K1 cell line</strain>
    </source>
</reference>
<evidence type="ECO:0000313" key="2">
    <source>
        <dbReference type="Proteomes" id="UP000001075"/>
    </source>
</evidence>
<name>G3HQD9_CRIGR</name>
<sequence>MIILHVQVSLSPEMQVRSHILKSINIVSHINRLKDKSHVIISLATQGAFDNMQQHFMIKQP</sequence>
<organism evidence="1 2">
    <name type="scientific">Cricetulus griseus</name>
    <name type="common">Chinese hamster</name>
    <name type="synonym">Cricetulus barabensis griseus</name>
    <dbReference type="NCBI Taxonomy" id="10029"/>
    <lineage>
        <taxon>Eukaryota</taxon>
        <taxon>Metazoa</taxon>
        <taxon>Chordata</taxon>
        <taxon>Craniata</taxon>
        <taxon>Vertebrata</taxon>
        <taxon>Euteleostomi</taxon>
        <taxon>Mammalia</taxon>
        <taxon>Eutheria</taxon>
        <taxon>Euarchontoglires</taxon>
        <taxon>Glires</taxon>
        <taxon>Rodentia</taxon>
        <taxon>Myomorpha</taxon>
        <taxon>Muroidea</taxon>
        <taxon>Cricetidae</taxon>
        <taxon>Cricetinae</taxon>
        <taxon>Cricetulus</taxon>
    </lineage>
</organism>
<gene>
    <name evidence="1" type="ORF">I79_013036</name>
</gene>
<protein>
    <submittedName>
        <fullName evidence="1">Retrovirus-related Pol polyprotein LINE-1</fullName>
    </submittedName>
</protein>
<evidence type="ECO:0000313" key="1">
    <source>
        <dbReference type="EMBL" id="EGW02949.1"/>
    </source>
</evidence>
<dbReference type="EMBL" id="JH000607">
    <property type="protein sequence ID" value="EGW02949.1"/>
    <property type="molecule type" value="Genomic_DNA"/>
</dbReference>